<dbReference type="GO" id="GO:0006071">
    <property type="term" value="P:glycerol metabolic process"/>
    <property type="evidence" value="ECO:0007669"/>
    <property type="project" value="UniProtKB-KW"/>
</dbReference>
<keyword evidence="10 14" id="KW-1133">Transmembrane helix</keyword>
<dbReference type="AlphaFoldDB" id="A0A0X3PQ27"/>
<evidence type="ECO:0000256" key="3">
    <source>
        <dbReference type="ARBA" id="ARBA00005189"/>
    </source>
</evidence>
<dbReference type="GO" id="GO:0019432">
    <property type="term" value="P:triglyceride biosynthetic process"/>
    <property type="evidence" value="ECO:0007669"/>
    <property type="project" value="TreeGrafter"/>
</dbReference>
<feature type="transmembrane region" description="Helical" evidence="14">
    <location>
        <begin position="77"/>
        <end position="95"/>
    </location>
</feature>
<proteinExistence type="inferred from homology"/>
<keyword evidence="11" id="KW-0443">Lipid metabolism</keyword>
<dbReference type="EC" id="2.3.1.-" evidence="14"/>
<comment type="similarity">
    <text evidence="4 14">Belongs to the diacylglycerol acyltransferase family.</text>
</comment>
<evidence type="ECO:0000256" key="4">
    <source>
        <dbReference type="ARBA" id="ARBA00005420"/>
    </source>
</evidence>
<comment type="subcellular location">
    <subcellularLocation>
        <location evidence="1 14">Endoplasmic reticulum membrane</location>
        <topology evidence="1 14">Multi-pass membrane protein</topology>
    </subcellularLocation>
</comment>
<dbReference type="EMBL" id="GEEE01011178">
    <property type="protein sequence ID" value="JAP52047.1"/>
    <property type="molecule type" value="Transcribed_RNA"/>
</dbReference>
<dbReference type="GO" id="GO:0005789">
    <property type="term" value="C:endoplasmic reticulum membrane"/>
    <property type="evidence" value="ECO:0007669"/>
    <property type="project" value="UniProtKB-SubCell"/>
</dbReference>
<keyword evidence="9 14" id="KW-0256">Endoplasmic reticulum</keyword>
<dbReference type="InterPro" id="IPR007130">
    <property type="entry name" value="DAGAT"/>
</dbReference>
<reference evidence="15" key="1">
    <citation type="submission" date="2016-01" db="EMBL/GenBank/DDBJ databases">
        <title>Reference transcriptome for the parasite Schistocephalus solidus: insights into the molecular evolution of parasitism.</title>
        <authorList>
            <person name="Hebert F.O."/>
            <person name="Grambauer S."/>
            <person name="Barber I."/>
            <person name="Landry C.R."/>
            <person name="Aubin-Horth N."/>
        </authorList>
    </citation>
    <scope>NUCLEOTIDE SEQUENCE</scope>
</reference>
<evidence type="ECO:0000256" key="7">
    <source>
        <dbReference type="ARBA" id="ARBA00022692"/>
    </source>
</evidence>
<gene>
    <name evidence="15" type="ORF">TR157675</name>
</gene>
<evidence type="ECO:0000256" key="9">
    <source>
        <dbReference type="ARBA" id="ARBA00022824"/>
    </source>
</evidence>
<comment type="pathway">
    <text evidence="2">Glycerolipid metabolism; triacylglycerol biosynthesis.</text>
</comment>
<dbReference type="GO" id="GO:0004144">
    <property type="term" value="F:diacylglycerol O-acyltransferase activity"/>
    <property type="evidence" value="ECO:0007669"/>
    <property type="project" value="TreeGrafter"/>
</dbReference>
<keyword evidence="6 14" id="KW-0808">Transferase</keyword>
<evidence type="ECO:0000256" key="11">
    <source>
        <dbReference type="ARBA" id="ARBA00023098"/>
    </source>
</evidence>
<organism evidence="15">
    <name type="scientific">Schistocephalus solidus</name>
    <name type="common">Tapeworm</name>
    <dbReference type="NCBI Taxonomy" id="70667"/>
    <lineage>
        <taxon>Eukaryota</taxon>
        <taxon>Metazoa</taxon>
        <taxon>Spiralia</taxon>
        <taxon>Lophotrochozoa</taxon>
        <taxon>Platyhelminthes</taxon>
        <taxon>Cestoda</taxon>
        <taxon>Eucestoda</taxon>
        <taxon>Diphyllobothriidea</taxon>
        <taxon>Diphyllobothriidae</taxon>
        <taxon>Schistocephalus</taxon>
    </lineage>
</organism>
<evidence type="ECO:0000256" key="1">
    <source>
        <dbReference type="ARBA" id="ARBA00004477"/>
    </source>
</evidence>
<accession>A0A0X3PQ27</accession>
<evidence type="ECO:0000256" key="14">
    <source>
        <dbReference type="RuleBase" id="RU367023"/>
    </source>
</evidence>
<evidence type="ECO:0000256" key="10">
    <source>
        <dbReference type="ARBA" id="ARBA00022989"/>
    </source>
</evidence>
<dbReference type="PANTHER" id="PTHR12317:SF0">
    <property type="entry name" value="ACYLTRANSFERASE"/>
    <property type="match status" value="1"/>
</dbReference>
<evidence type="ECO:0000256" key="8">
    <source>
        <dbReference type="ARBA" id="ARBA00022798"/>
    </source>
</evidence>
<evidence type="ECO:0000256" key="2">
    <source>
        <dbReference type="ARBA" id="ARBA00004771"/>
    </source>
</evidence>
<evidence type="ECO:0000313" key="15">
    <source>
        <dbReference type="EMBL" id="JAP52047.1"/>
    </source>
</evidence>
<evidence type="ECO:0000256" key="12">
    <source>
        <dbReference type="ARBA" id="ARBA00023136"/>
    </source>
</evidence>
<keyword evidence="8" id="KW-0319">Glycerol metabolism</keyword>
<dbReference type="Pfam" id="PF03982">
    <property type="entry name" value="DAGAT"/>
    <property type="match status" value="1"/>
</dbReference>
<keyword evidence="7 14" id="KW-0812">Transmembrane</keyword>
<evidence type="ECO:0000256" key="13">
    <source>
        <dbReference type="ARBA" id="ARBA00023315"/>
    </source>
</evidence>
<name>A0A0X3PQ27_SCHSO</name>
<comment type="pathway">
    <text evidence="3">Lipid metabolism.</text>
</comment>
<evidence type="ECO:0000256" key="5">
    <source>
        <dbReference type="ARBA" id="ARBA00022516"/>
    </source>
</evidence>
<evidence type="ECO:0000256" key="6">
    <source>
        <dbReference type="ARBA" id="ARBA00022679"/>
    </source>
</evidence>
<protein>
    <recommendedName>
        <fullName evidence="14">Acyltransferase</fullName>
        <ecNumber evidence="14">2.3.1.-</ecNumber>
    </recommendedName>
</protein>
<dbReference type="CDD" id="cd07987">
    <property type="entry name" value="LPLAT_MGAT-like"/>
    <property type="match status" value="1"/>
</dbReference>
<keyword evidence="12 14" id="KW-0472">Membrane</keyword>
<keyword evidence="5" id="KW-0444">Lipid biosynthesis</keyword>
<sequence>MPQSVGPTPRGTAQMAVLDGRGSDTSLTFDAITRRRSACAMLAFAYSALIQPWLLLCILPFLLLYPPISWCTPQPLSATWSLLSISTGLLYYLYWTADVDAPFRGGHQRTWMRRLPLWRWVAEYFPMKLIPSAELKAWTKATEDGAVATTLPSSVNYLVGYHPHGPIAIGALIGFATDALDFPKIFPGIKSFLATLNIHFGVPFHRDFVLSGGTVSVAKGSLTYLLDPEVGGATGNLVVVPVGGAREALESRPGKYVIELSRRFGFFKIALTTGCHLMPCLGFGETRMFDQVSNPRGSRLRQFQEWFTTKVTVSPPLLYSKTILPHRFPLNIVLGRPITCTKNANPSEEQVSELRELYRQALLDLFNQYRPLYDPTAQDIEFI</sequence>
<feature type="transmembrane region" description="Helical" evidence="14">
    <location>
        <begin position="43"/>
        <end position="65"/>
    </location>
</feature>
<keyword evidence="13" id="KW-0012">Acyltransferase</keyword>
<dbReference type="PANTHER" id="PTHR12317">
    <property type="entry name" value="DIACYLGLYCEROL O-ACYLTRANSFERASE"/>
    <property type="match status" value="1"/>
</dbReference>